<gene>
    <name evidence="6" type="ORF">bsdtb5_30030</name>
</gene>
<dbReference type="RefSeq" id="WP_271712810.1">
    <property type="nucleotide sequence ID" value="NZ_AP024169.1"/>
</dbReference>
<protein>
    <recommendedName>
        <fullName evidence="8">MurR/RpiR family transcriptional regulator</fullName>
    </recommendedName>
</protein>
<dbReference type="CDD" id="cd05013">
    <property type="entry name" value="SIS_RpiR"/>
    <property type="match status" value="1"/>
</dbReference>
<dbReference type="GO" id="GO:0097367">
    <property type="term" value="F:carbohydrate derivative binding"/>
    <property type="evidence" value="ECO:0007669"/>
    <property type="project" value="InterPro"/>
</dbReference>
<reference evidence="6 7" key="1">
    <citation type="submission" date="2020-11" db="EMBL/GenBank/DDBJ databases">
        <title>Draft genome sequencing of a Lachnospiraceae strain isolated from anoxic soil subjected to BSD treatment.</title>
        <authorList>
            <person name="Uek A."/>
            <person name="Tonouchi A."/>
        </authorList>
    </citation>
    <scope>NUCLEOTIDE SEQUENCE [LARGE SCALE GENOMIC DNA]</scope>
    <source>
        <strain evidence="6 7">TB5</strain>
    </source>
</reference>
<dbReference type="PROSITE" id="PS51071">
    <property type="entry name" value="HTH_RPIR"/>
    <property type="match status" value="1"/>
</dbReference>
<dbReference type="SUPFAM" id="SSF46689">
    <property type="entry name" value="Homeodomain-like"/>
    <property type="match status" value="1"/>
</dbReference>
<dbReference type="Pfam" id="PF01418">
    <property type="entry name" value="HTH_6"/>
    <property type="match status" value="1"/>
</dbReference>
<feature type="domain" description="HTH rpiR-type" evidence="4">
    <location>
        <begin position="1"/>
        <end position="77"/>
    </location>
</feature>
<keyword evidence="7" id="KW-1185">Reference proteome</keyword>
<dbReference type="GO" id="GO:0003677">
    <property type="term" value="F:DNA binding"/>
    <property type="evidence" value="ECO:0007669"/>
    <property type="project" value="UniProtKB-KW"/>
</dbReference>
<dbReference type="GO" id="GO:1901135">
    <property type="term" value="P:carbohydrate derivative metabolic process"/>
    <property type="evidence" value="ECO:0007669"/>
    <property type="project" value="InterPro"/>
</dbReference>
<dbReference type="InterPro" id="IPR000281">
    <property type="entry name" value="HTH_RpiR"/>
</dbReference>
<dbReference type="InterPro" id="IPR035472">
    <property type="entry name" value="RpiR-like_SIS"/>
</dbReference>
<dbReference type="InterPro" id="IPR009057">
    <property type="entry name" value="Homeodomain-like_sf"/>
</dbReference>
<keyword evidence="2" id="KW-0238">DNA-binding</keyword>
<accession>A0A7R7EMV6</accession>
<dbReference type="KEGG" id="ahb:bsdtb5_30030"/>
<dbReference type="Pfam" id="PF01380">
    <property type="entry name" value="SIS"/>
    <property type="match status" value="1"/>
</dbReference>
<name>A0A7R7EMV6_9FIRM</name>
<evidence type="ECO:0000259" key="5">
    <source>
        <dbReference type="PROSITE" id="PS51464"/>
    </source>
</evidence>
<evidence type="ECO:0008006" key="8">
    <source>
        <dbReference type="Google" id="ProtNLM"/>
    </source>
</evidence>
<dbReference type="InterPro" id="IPR001347">
    <property type="entry name" value="SIS_dom"/>
</dbReference>
<dbReference type="InterPro" id="IPR036388">
    <property type="entry name" value="WH-like_DNA-bd_sf"/>
</dbReference>
<evidence type="ECO:0000256" key="2">
    <source>
        <dbReference type="ARBA" id="ARBA00023125"/>
    </source>
</evidence>
<dbReference type="PANTHER" id="PTHR30514">
    <property type="entry name" value="GLUCOKINASE"/>
    <property type="match status" value="1"/>
</dbReference>
<dbReference type="AlphaFoldDB" id="A0A7R7EMV6"/>
<dbReference type="PROSITE" id="PS51464">
    <property type="entry name" value="SIS"/>
    <property type="match status" value="1"/>
</dbReference>
<evidence type="ECO:0000256" key="3">
    <source>
        <dbReference type="ARBA" id="ARBA00023163"/>
    </source>
</evidence>
<keyword evidence="3" id="KW-0804">Transcription</keyword>
<evidence type="ECO:0000256" key="1">
    <source>
        <dbReference type="ARBA" id="ARBA00023015"/>
    </source>
</evidence>
<evidence type="ECO:0000313" key="7">
    <source>
        <dbReference type="Proteomes" id="UP000595897"/>
    </source>
</evidence>
<keyword evidence="1" id="KW-0805">Transcription regulation</keyword>
<evidence type="ECO:0000313" key="6">
    <source>
        <dbReference type="EMBL" id="BCN31708.1"/>
    </source>
</evidence>
<sequence length="280" mass="31958">MSILEQLKDIDHFSESEKHIIHYLLNAPETILDFSVKDLAKVCYTSPSTVTRLVNKLNNNKGFNHFKATFFSEITHMNHLKEEQISITSNETAFSIINKVATLEIEAIEKTKESMNYETLAKVSYLLNTAKQIEFFGFDNNLHLVKSSLNRMLALGKQVIIHDSTNAQYYQALTSTKDCVALIVSRTGENRKLIDLMKLLKERNVPIITLTPNKQSSIGKLSNYFIPVVNDLNLEIVGNILFDTSLQYILNILCGILFAKNYEANHEILSTYSKSFDYIY</sequence>
<dbReference type="Gene3D" id="1.10.10.10">
    <property type="entry name" value="Winged helix-like DNA-binding domain superfamily/Winged helix DNA-binding domain"/>
    <property type="match status" value="1"/>
</dbReference>
<dbReference type="Proteomes" id="UP000595897">
    <property type="component" value="Chromosome"/>
</dbReference>
<dbReference type="InterPro" id="IPR047640">
    <property type="entry name" value="RpiR-like"/>
</dbReference>
<feature type="domain" description="SIS" evidence="5">
    <location>
        <begin position="123"/>
        <end position="267"/>
    </location>
</feature>
<dbReference type="GO" id="GO:0003700">
    <property type="term" value="F:DNA-binding transcription factor activity"/>
    <property type="evidence" value="ECO:0007669"/>
    <property type="project" value="InterPro"/>
</dbReference>
<organism evidence="6 7">
    <name type="scientific">Anaeromicropila herbilytica</name>
    <dbReference type="NCBI Taxonomy" id="2785025"/>
    <lineage>
        <taxon>Bacteria</taxon>
        <taxon>Bacillati</taxon>
        <taxon>Bacillota</taxon>
        <taxon>Clostridia</taxon>
        <taxon>Lachnospirales</taxon>
        <taxon>Lachnospiraceae</taxon>
        <taxon>Anaeromicropila</taxon>
    </lineage>
</organism>
<dbReference type="PANTHER" id="PTHR30514:SF10">
    <property type="entry name" value="MURR_RPIR FAMILY TRANSCRIPTIONAL REGULATOR"/>
    <property type="match status" value="1"/>
</dbReference>
<proteinExistence type="predicted"/>
<dbReference type="EMBL" id="AP024169">
    <property type="protein sequence ID" value="BCN31708.1"/>
    <property type="molecule type" value="Genomic_DNA"/>
</dbReference>
<evidence type="ECO:0000259" key="4">
    <source>
        <dbReference type="PROSITE" id="PS51071"/>
    </source>
</evidence>
<dbReference type="Gene3D" id="3.40.50.10490">
    <property type="entry name" value="Glucose-6-phosphate isomerase like protein, domain 1"/>
    <property type="match status" value="1"/>
</dbReference>
<dbReference type="SUPFAM" id="SSF53697">
    <property type="entry name" value="SIS domain"/>
    <property type="match status" value="1"/>
</dbReference>
<dbReference type="InterPro" id="IPR046348">
    <property type="entry name" value="SIS_dom_sf"/>
</dbReference>